<evidence type="ECO:0000313" key="11">
    <source>
        <dbReference type="EMBL" id="WOX04274.1"/>
    </source>
</evidence>
<feature type="binding site" evidence="8">
    <location>
        <position position="186"/>
    </location>
    <ligand>
        <name>pyridoxal 5'-phosphate</name>
        <dbReference type="ChEBI" id="CHEBI:597326"/>
    </ligand>
</feature>
<dbReference type="InterPro" id="IPR004839">
    <property type="entry name" value="Aminotransferase_I/II_large"/>
</dbReference>
<evidence type="ECO:0000256" key="5">
    <source>
        <dbReference type="ARBA" id="ARBA00022756"/>
    </source>
</evidence>
<comment type="cofactor">
    <cofactor evidence="1 8 9">
        <name>pyridoxal 5'-phosphate</name>
        <dbReference type="ChEBI" id="CHEBI:597326"/>
    </cofactor>
</comment>
<feature type="domain" description="Aminotransferase class I/classII large" evidence="10">
    <location>
        <begin position="45"/>
        <end position="390"/>
    </location>
</feature>
<dbReference type="NCBIfam" id="TIGR00858">
    <property type="entry name" value="bioF"/>
    <property type="match status" value="1"/>
</dbReference>
<dbReference type="Gene3D" id="3.40.640.10">
    <property type="entry name" value="Type I PLP-dependent aspartate aminotransferase-like (Major domain)"/>
    <property type="match status" value="1"/>
</dbReference>
<dbReference type="PANTHER" id="PTHR13693:SF100">
    <property type="entry name" value="8-AMINO-7-OXONONANOATE SYNTHASE"/>
    <property type="match status" value="1"/>
</dbReference>
<comment type="pathway">
    <text evidence="2 8">Cofactor biosynthesis; biotin biosynthesis.</text>
</comment>
<dbReference type="SUPFAM" id="SSF53383">
    <property type="entry name" value="PLP-dependent transferases"/>
    <property type="match status" value="1"/>
</dbReference>
<feature type="binding site" evidence="8">
    <location>
        <position position="246"/>
    </location>
    <ligand>
        <name>pyridoxal 5'-phosphate</name>
        <dbReference type="ChEBI" id="CHEBI:597326"/>
    </ligand>
</feature>
<keyword evidence="12" id="KW-1185">Reference proteome</keyword>
<comment type="function">
    <text evidence="8">Catalyzes the decarboxylative condensation of pimeloyl-[acyl-carrier protein] and L-alanine to produce 8-amino-7-oxononanoate (AON), [acyl-carrier protein], and carbon dioxide.</text>
</comment>
<protein>
    <recommendedName>
        <fullName evidence="8">8-amino-7-oxononanoate synthase</fullName>
        <shortName evidence="8">AONS</shortName>
        <ecNumber evidence="8">2.3.1.47</ecNumber>
    </recommendedName>
    <alternativeName>
        <fullName evidence="8">7-keto-8-amino-pelargonic acid synthase</fullName>
        <shortName evidence="8">7-KAP synthase</shortName>
        <shortName evidence="8">KAPA synthase</shortName>
    </alternativeName>
    <alternativeName>
        <fullName evidence="8">8-amino-7-ketopelargonate synthase</fullName>
    </alternativeName>
</protein>
<evidence type="ECO:0000259" key="10">
    <source>
        <dbReference type="Pfam" id="PF00155"/>
    </source>
</evidence>
<keyword evidence="5 8" id="KW-0093">Biotin biosynthesis</keyword>
<feature type="binding site" evidence="8">
    <location>
        <position position="137"/>
    </location>
    <ligand>
        <name>substrate</name>
    </ligand>
</feature>
<reference evidence="11 12" key="1">
    <citation type="submission" date="2023-10" db="EMBL/GenBank/DDBJ databases">
        <title>Description of Microbulbifer bruguierae sp. nov., isolated from the sediments of mangrove plant Bruguiera sexangula and comparative genomic analyses of the genus Microbulbifer.</title>
        <authorList>
            <person name="Long M."/>
        </authorList>
    </citation>
    <scope>NUCLEOTIDE SEQUENCE [LARGE SCALE GENOMIC DNA]</scope>
    <source>
        <strain evidence="11 12">SPO729</strain>
    </source>
</reference>
<dbReference type="InterPro" id="IPR015421">
    <property type="entry name" value="PyrdxlP-dep_Trfase_major"/>
</dbReference>
<evidence type="ECO:0000256" key="7">
    <source>
        <dbReference type="ARBA" id="ARBA00047715"/>
    </source>
</evidence>
<dbReference type="GO" id="GO:0009102">
    <property type="term" value="P:biotin biosynthetic process"/>
    <property type="evidence" value="ECO:0007669"/>
    <property type="project" value="UniProtKB-UniRule"/>
</dbReference>
<evidence type="ECO:0000256" key="9">
    <source>
        <dbReference type="PIRSR" id="PIRSR604723-51"/>
    </source>
</evidence>
<dbReference type="AlphaFoldDB" id="A0AAU0MVR6"/>
<dbReference type="RefSeq" id="WP_318952752.1">
    <property type="nucleotide sequence ID" value="NZ_CP137555.1"/>
</dbReference>
<dbReference type="InterPro" id="IPR015424">
    <property type="entry name" value="PyrdxlP-dep_Trfase"/>
</dbReference>
<evidence type="ECO:0000256" key="8">
    <source>
        <dbReference type="HAMAP-Rule" id="MF_01693"/>
    </source>
</evidence>
<dbReference type="InterPro" id="IPR015422">
    <property type="entry name" value="PyrdxlP-dep_Trfase_small"/>
</dbReference>
<dbReference type="InterPro" id="IPR022834">
    <property type="entry name" value="AONS_Proteobacteria"/>
</dbReference>
<accession>A0AAU0MVR6</accession>
<sequence length="401" mass="42655">MTDAVNSLQDFLDARLAERRAQQLYRSHKTLAAAPGPVAIVDGRELVTFSSNDYLGLAVHPEVIAAQQRGALLGAGATASHLVNGHFEVHQKLQDKIAEVTGREAALLFGSGYMANMGVINALIGRGDYVVQDKLNHASLIDGGRISGAEFLRFAHNDLTALERQLRRAREKGNGKILLAVDGVYSMDGDTAPLAQMAELCHRYDAWLMVDEAHGFGVMGSEFFPCAGSAAAAGLDQNTAPIVMGTLGKAAGNGGAFVAGSRALIDYLTQFARTYIYTTGMPPALAAGCLRALELMQELPLRQTLNKRIQYFRERAAQLQLPLENSTSAIQPLVLGCEKKVLAVSAQLQRAGYLVGAIRPPTVPAGTARLRITLSASHGEAQIDGLLQALVSALVAVEATV</sequence>
<evidence type="ECO:0000256" key="2">
    <source>
        <dbReference type="ARBA" id="ARBA00004746"/>
    </source>
</evidence>
<dbReference type="CDD" id="cd06454">
    <property type="entry name" value="KBL_like"/>
    <property type="match status" value="1"/>
</dbReference>
<dbReference type="Gene3D" id="3.90.1150.10">
    <property type="entry name" value="Aspartate Aminotransferase, domain 1"/>
    <property type="match status" value="1"/>
</dbReference>
<comment type="subunit">
    <text evidence="3 8">Homodimer.</text>
</comment>
<name>A0AAU0MVR6_9GAMM</name>
<feature type="modified residue" description="N6-(pyridoxal phosphate)lysine" evidence="8 9">
    <location>
        <position position="249"/>
    </location>
</feature>
<proteinExistence type="inferred from homology"/>
<dbReference type="KEGG" id="mpaf:R5R33_11030"/>
<keyword evidence="6 8" id="KW-0663">Pyridoxal phosphate</keyword>
<keyword evidence="4 8" id="KW-0808">Transferase</keyword>
<dbReference type="InterPro" id="IPR004723">
    <property type="entry name" value="AONS_Archaea/Proteobacteria"/>
</dbReference>
<dbReference type="EMBL" id="CP137555">
    <property type="protein sequence ID" value="WOX04274.1"/>
    <property type="molecule type" value="Genomic_DNA"/>
</dbReference>
<evidence type="ECO:0000256" key="4">
    <source>
        <dbReference type="ARBA" id="ARBA00022679"/>
    </source>
</evidence>
<comment type="similarity">
    <text evidence="8">Belongs to the class-II pyridoxal-phosphate-dependent aminotransferase family. BioF subfamily.</text>
</comment>
<organism evidence="11 12">
    <name type="scientific">Microbulbifer pacificus</name>
    <dbReference type="NCBI Taxonomy" id="407164"/>
    <lineage>
        <taxon>Bacteria</taxon>
        <taxon>Pseudomonadati</taxon>
        <taxon>Pseudomonadota</taxon>
        <taxon>Gammaproteobacteria</taxon>
        <taxon>Cellvibrionales</taxon>
        <taxon>Microbulbiferaceae</taxon>
        <taxon>Microbulbifer</taxon>
    </lineage>
</organism>
<dbReference type="HAMAP" id="MF_01693">
    <property type="entry name" value="BioF_aminotrans_2"/>
    <property type="match status" value="1"/>
</dbReference>
<dbReference type="GO" id="GO:0008710">
    <property type="term" value="F:8-amino-7-oxononanoate synthase activity"/>
    <property type="evidence" value="ECO:0007669"/>
    <property type="project" value="UniProtKB-UniRule"/>
</dbReference>
<evidence type="ECO:0000256" key="1">
    <source>
        <dbReference type="ARBA" id="ARBA00001933"/>
    </source>
</evidence>
<evidence type="ECO:0000256" key="3">
    <source>
        <dbReference type="ARBA" id="ARBA00011738"/>
    </source>
</evidence>
<feature type="binding site" evidence="8">
    <location>
        <position position="214"/>
    </location>
    <ligand>
        <name>pyridoxal 5'-phosphate</name>
        <dbReference type="ChEBI" id="CHEBI:597326"/>
    </ligand>
</feature>
<dbReference type="GO" id="GO:0030170">
    <property type="term" value="F:pyridoxal phosphate binding"/>
    <property type="evidence" value="ECO:0007669"/>
    <property type="project" value="UniProtKB-UniRule"/>
</dbReference>
<dbReference type="Proteomes" id="UP001302477">
    <property type="component" value="Chromosome"/>
</dbReference>
<dbReference type="PANTHER" id="PTHR13693">
    <property type="entry name" value="CLASS II AMINOTRANSFERASE/8-AMINO-7-OXONONANOATE SYNTHASE"/>
    <property type="match status" value="1"/>
</dbReference>
<dbReference type="Pfam" id="PF00155">
    <property type="entry name" value="Aminotran_1_2"/>
    <property type="match status" value="1"/>
</dbReference>
<comment type="catalytic activity">
    <reaction evidence="7 8">
        <text>6-carboxyhexanoyl-[ACP] + L-alanine + H(+) = (8S)-8-amino-7-oxononanoate + holo-[ACP] + CO2</text>
        <dbReference type="Rhea" id="RHEA:42288"/>
        <dbReference type="Rhea" id="RHEA-COMP:9685"/>
        <dbReference type="Rhea" id="RHEA-COMP:9955"/>
        <dbReference type="ChEBI" id="CHEBI:15378"/>
        <dbReference type="ChEBI" id="CHEBI:16526"/>
        <dbReference type="ChEBI" id="CHEBI:57972"/>
        <dbReference type="ChEBI" id="CHEBI:64479"/>
        <dbReference type="ChEBI" id="CHEBI:78846"/>
        <dbReference type="ChEBI" id="CHEBI:149468"/>
        <dbReference type="EC" id="2.3.1.47"/>
    </reaction>
</comment>
<evidence type="ECO:0000313" key="12">
    <source>
        <dbReference type="Proteomes" id="UP001302477"/>
    </source>
</evidence>
<feature type="binding site" evidence="8">
    <location>
        <begin position="112"/>
        <end position="113"/>
    </location>
    <ligand>
        <name>pyridoxal 5'-phosphate</name>
        <dbReference type="ChEBI" id="CHEBI:597326"/>
    </ligand>
</feature>
<feature type="binding site" evidence="8">
    <location>
        <position position="26"/>
    </location>
    <ligand>
        <name>substrate</name>
    </ligand>
</feature>
<dbReference type="InterPro" id="IPR050087">
    <property type="entry name" value="AON_synthase_class-II"/>
</dbReference>
<dbReference type="EC" id="2.3.1.47" evidence="8"/>
<keyword evidence="11" id="KW-0012">Acyltransferase</keyword>
<gene>
    <name evidence="8 11" type="primary">bioF</name>
    <name evidence="11" type="ORF">R5R33_11030</name>
</gene>
<evidence type="ECO:0000256" key="6">
    <source>
        <dbReference type="ARBA" id="ARBA00022898"/>
    </source>
</evidence>
<feature type="binding site" evidence="8">
    <location>
        <position position="362"/>
    </location>
    <ligand>
        <name>substrate</name>
    </ligand>
</feature>